<protein>
    <submittedName>
        <fullName evidence="1">Uncharacterized protein</fullName>
    </submittedName>
</protein>
<organism evidence="1 2">
    <name type="scientific">Paractinoplanes aksuensis</name>
    <dbReference type="NCBI Taxonomy" id="2939490"/>
    <lineage>
        <taxon>Bacteria</taxon>
        <taxon>Bacillati</taxon>
        <taxon>Actinomycetota</taxon>
        <taxon>Actinomycetes</taxon>
        <taxon>Micromonosporales</taxon>
        <taxon>Micromonosporaceae</taxon>
        <taxon>Paractinoplanes</taxon>
    </lineage>
</organism>
<evidence type="ECO:0000313" key="2">
    <source>
        <dbReference type="Proteomes" id="UP001523369"/>
    </source>
</evidence>
<reference evidence="1 2" key="1">
    <citation type="submission" date="2022-06" db="EMBL/GenBank/DDBJ databases">
        <title>New Species of the Genus Actinoplanes, ActinopZanes ferrugineus.</title>
        <authorList>
            <person name="Ding P."/>
        </authorList>
    </citation>
    <scope>NUCLEOTIDE SEQUENCE [LARGE SCALE GENOMIC DNA]</scope>
    <source>
        <strain evidence="1 2">TRM88003</strain>
    </source>
</reference>
<dbReference type="Proteomes" id="UP001523369">
    <property type="component" value="Unassembled WGS sequence"/>
</dbReference>
<sequence length="94" mass="9759">MHVSHIAVAATVTLSISAVCYSQFDTRKAEQQARAVADKATCRSVDSAILAYVGAHGDAPTTTAQLAGYLDGNITAYRIVRGRAAGPGCTPPPR</sequence>
<evidence type="ECO:0000313" key="1">
    <source>
        <dbReference type="EMBL" id="MCO8270014.1"/>
    </source>
</evidence>
<proteinExistence type="predicted"/>
<comment type="caution">
    <text evidence="1">The sequence shown here is derived from an EMBL/GenBank/DDBJ whole genome shotgun (WGS) entry which is preliminary data.</text>
</comment>
<keyword evidence="2" id="KW-1185">Reference proteome</keyword>
<dbReference type="RefSeq" id="WP_253236148.1">
    <property type="nucleotide sequence ID" value="NZ_JAMYJR010000003.1"/>
</dbReference>
<accession>A0ABT1DGT7</accession>
<dbReference type="EMBL" id="JAMYJR010000003">
    <property type="protein sequence ID" value="MCO8270014.1"/>
    <property type="molecule type" value="Genomic_DNA"/>
</dbReference>
<name>A0ABT1DGT7_9ACTN</name>
<gene>
    <name evidence="1" type="ORF">M1L60_05335</name>
</gene>